<dbReference type="GO" id="GO:0016020">
    <property type="term" value="C:membrane"/>
    <property type="evidence" value="ECO:0007669"/>
    <property type="project" value="InterPro"/>
</dbReference>
<proteinExistence type="predicted"/>
<dbReference type="Pfam" id="PF06580">
    <property type="entry name" value="His_kinase"/>
    <property type="match status" value="1"/>
</dbReference>
<name>A0A0S7BZ73_9BACT</name>
<dbReference type="InterPro" id="IPR011990">
    <property type="entry name" value="TPR-like_helical_dom_sf"/>
</dbReference>
<evidence type="ECO:0000313" key="3">
    <source>
        <dbReference type="EMBL" id="GAP42977.1"/>
    </source>
</evidence>
<keyword evidence="1" id="KW-1133">Transmembrane helix</keyword>
<keyword evidence="1" id="KW-0812">Transmembrane</keyword>
<dbReference type="Gene3D" id="1.25.40.10">
    <property type="entry name" value="Tetratricopeptide repeat domain"/>
    <property type="match status" value="2"/>
</dbReference>
<keyword evidence="4" id="KW-1185">Reference proteome</keyword>
<organism evidence="3">
    <name type="scientific">Lentimicrobium saccharophilum</name>
    <dbReference type="NCBI Taxonomy" id="1678841"/>
    <lineage>
        <taxon>Bacteria</taxon>
        <taxon>Pseudomonadati</taxon>
        <taxon>Bacteroidota</taxon>
        <taxon>Bacteroidia</taxon>
        <taxon>Bacteroidales</taxon>
        <taxon>Lentimicrobiaceae</taxon>
        <taxon>Lentimicrobium</taxon>
    </lineage>
</organism>
<dbReference type="RefSeq" id="WP_062039612.1">
    <property type="nucleotide sequence ID" value="NZ_DF968182.1"/>
</dbReference>
<dbReference type="PANTHER" id="PTHR34220">
    <property type="entry name" value="SENSOR HISTIDINE KINASE YPDA"/>
    <property type="match status" value="1"/>
</dbReference>
<dbReference type="InterPro" id="IPR010559">
    <property type="entry name" value="Sig_transdc_His_kin_internal"/>
</dbReference>
<dbReference type="Proteomes" id="UP000053091">
    <property type="component" value="Unassembled WGS sequence"/>
</dbReference>
<dbReference type="EMBL" id="DF968182">
    <property type="protein sequence ID" value="GAP42977.1"/>
    <property type="molecule type" value="Genomic_DNA"/>
</dbReference>
<keyword evidence="1" id="KW-0472">Membrane</keyword>
<evidence type="ECO:0000259" key="2">
    <source>
        <dbReference type="Pfam" id="PF06580"/>
    </source>
</evidence>
<keyword evidence="3" id="KW-0808">Transferase</keyword>
<reference evidence="3" key="1">
    <citation type="journal article" date="2015" name="Genome Announc.">
        <title>Draft Genome Sequence of Bacteroidales Strain TBC1, a Novel Isolate from a Methanogenic Wastewater Treatment System.</title>
        <authorList>
            <person name="Tourlousse D.M."/>
            <person name="Matsuura N."/>
            <person name="Sun L."/>
            <person name="Toyonaga M."/>
            <person name="Kuroda K."/>
            <person name="Ohashi A."/>
            <person name="Cruz R."/>
            <person name="Yamaguchi T."/>
            <person name="Sekiguchi Y."/>
        </authorList>
    </citation>
    <scope>NUCLEOTIDE SEQUENCE [LARGE SCALE GENOMIC DNA]</scope>
    <source>
        <strain evidence="3">TBC1</strain>
    </source>
</reference>
<dbReference type="SUPFAM" id="SSF55874">
    <property type="entry name" value="ATPase domain of HSP90 chaperone/DNA topoisomerase II/histidine kinase"/>
    <property type="match status" value="1"/>
</dbReference>
<dbReference type="SUPFAM" id="SSF48452">
    <property type="entry name" value="TPR-like"/>
    <property type="match status" value="2"/>
</dbReference>
<feature type="transmembrane region" description="Helical" evidence="1">
    <location>
        <begin position="449"/>
        <end position="469"/>
    </location>
</feature>
<gene>
    <name evidence="3" type="ORF">TBC1_111119</name>
</gene>
<dbReference type="OrthoDB" id="9809908at2"/>
<dbReference type="InterPro" id="IPR050640">
    <property type="entry name" value="Bact_2-comp_sensor_kinase"/>
</dbReference>
<dbReference type="PANTHER" id="PTHR34220:SF7">
    <property type="entry name" value="SENSOR HISTIDINE KINASE YPDA"/>
    <property type="match status" value="1"/>
</dbReference>
<dbReference type="PATRIC" id="fig|1678841.3.peg.1268"/>
<dbReference type="GO" id="GO:0000155">
    <property type="term" value="F:phosphorelay sensor kinase activity"/>
    <property type="evidence" value="ECO:0007669"/>
    <property type="project" value="InterPro"/>
</dbReference>
<dbReference type="STRING" id="1678841.TBC1_111119"/>
<accession>A0A0S7BZ73</accession>
<protein>
    <submittedName>
        <fullName evidence="3">Histidine kinase</fullName>
    </submittedName>
</protein>
<dbReference type="InterPro" id="IPR036890">
    <property type="entry name" value="HATPase_C_sf"/>
</dbReference>
<keyword evidence="3" id="KW-0418">Kinase</keyword>
<evidence type="ECO:0000313" key="4">
    <source>
        <dbReference type="Proteomes" id="UP000053091"/>
    </source>
</evidence>
<evidence type="ECO:0000256" key="1">
    <source>
        <dbReference type="SAM" id="Phobius"/>
    </source>
</evidence>
<sequence>MNKSCRSIIRSLAFFIPGLFVCFTAGAQLLYKTEKANFDSLELMLPALKGAQKADALLKLSSFYTTTDSAKCLDFARQANQIAEKIKDKRYSCKGKIALANAFYFRGDYLNALIYGLDALGLAGKLDDLQLKFEAITQVWFIYFYSGNYDLANKVAQEAIPAFKDVEDPETRFRAFISGGWALMSSGSGDLALPLFHQCAAIYHQSNKIPLPNYIVLIYQTGYAHLGLNQIDSALFYFRKGNGILNDNPGIFKKLPSFVADFNDDIAQCYLKMNLPDSAEKYVLYSIEQFHQRGERDILEIGQNCLDMGTILTEKSAVEEAFPYLEKAMDCGNWIYRHKKVALDDSVSKNYWYNPIQNNPVYNEQIGLRISIRALDYMCWIQKKLGNHEQALALLEEFNRKSKIMETILNQQAIISLNTRYQTERKEEQLQILSQQHQLNEGKLERTRMLLFTFLAITLLAIIIVSLLIRQYRIRQQQQSNLLMQKLFRAQLNPHFIFNTLSNIQGMILEHATVEASTYLSHLSKLMRNILYGSMKEYISLNQEIENIENYVRLQILRYRDRFSFEMDVDEALDTPALLIPPMLVQPFVENAIEHGLRFKEEKGNLKVEIRLSGSFIEFLITDDGIGRARAAELERERQKYRISFATQTIQQRIASLNRLSRHRYSLDIDDLTDASGSPAGTRVRINMPVNLV</sequence>
<dbReference type="Gene3D" id="3.30.565.10">
    <property type="entry name" value="Histidine kinase-like ATPase, C-terminal domain"/>
    <property type="match status" value="1"/>
</dbReference>
<dbReference type="AlphaFoldDB" id="A0A0S7BZ73"/>
<feature type="domain" description="Signal transduction histidine kinase internal region" evidence="2">
    <location>
        <begin position="486"/>
        <end position="563"/>
    </location>
</feature>